<keyword evidence="2" id="KW-1133">Transmembrane helix</keyword>
<evidence type="ECO:0000313" key="4">
    <source>
        <dbReference type="Proteomes" id="UP001352852"/>
    </source>
</evidence>
<evidence type="ECO:0000256" key="2">
    <source>
        <dbReference type="SAM" id="Phobius"/>
    </source>
</evidence>
<organism evidence="3 4">
    <name type="scientific">Characodon lateralis</name>
    <dbReference type="NCBI Taxonomy" id="208331"/>
    <lineage>
        <taxon>Eukaryota</taxon>
        <taxon>Metazoa</taxon>
        <taxon>Chordata</taxon>
        <taxon>Craniata</taxon>
        <taxon>Vertebrata</taxon>
        <taxon>Euteleostomi</taxon>
        <taxon>Actinopterygii</taxon>
        <taxon>Neopterygii</taxon>
        <taxon>Teleostei</taxon>
        <taxon>Neoteleostei</taxon>
        <taxon>Acanthomorphata</taxon>
        <taxon>Ovalentaria</taxon>
        <taxon>Atherinomorphae</taxon>
        <taxon>Cyprinodontiformes</taxon>
        <taxon>Goodeidae</taxon>
        <taxon>Characodon</taxon>
    </lineage>
</organism>
<gene>
    <name evidence="3" type="ORF">CHARACLAT_019550</name>
</gene>
<sequence length="90" mass="10336">MLTGLLTINDTSFVHSQQYEEAQMELSDLKERSEKTEQEKQGLEDQMEEFKANMKDLQEKGSKTPLLLPVQAIVIGLILALLFWCFGAMW</sequence>
<protein>
    <submittedName>
        <fullName evidence="3">Uncharacterized protein</fullName>
    </submittedName>
</protein>
<evidence type="ECO:0000313" key="3">
    <source>
        <dbReference type="EMBL" id="MED6284475.1"/>
    </source>
</evidence>
<dbReference type="Proteomes" id="UP001352852">
    <property type="component" value="Unassembled WGS sequence"/>
</dbReference>
<keyword evidence="1" id="KW-0175">Coiled coil</keyword>
<keyword evidence="2" id="KW-0812">Transmembrane</keyword>
<keyword evidence="2" id="KW-0472">Membrane</keyword>
<name>A0ABU7EEB2_9TELE</name>
<keyword evidence="4" id="KW-1185">Reference proteome</keyword>
<dbReference type="EMBL" id="JAHUTJ010050964">
    <property type="protein sequence ID" value="MED6284475.1"/>
    <property type="molecule type" value="Genomic_DNA"/>
</dbReference>
<feature type="coiled-coil region" evidence="1">
    <location>
        <begin position="19"/>
        <end position="60"/>
    </location>
</feature>
<feature type="transmembrane region" description="Helical" evidence="2">
    <location>
        <begin position="66"/>
        <end position="89"/>
    </location>
</feature>
<dbReference type="SUPFAM" id="SSF47655">
    <property type="entry name" value="STAT"/>
    <property type="match status" value="1"/>
</dbReference>
<dbReference type="InterPro" id="IPR015988">
    <property type="entry name" value="STAT_TF_CC"/>
</dbReference>
<comment type="caution">
    <text evidence="3">The sequence shown here is derived from an EMBL/GenBank/DDBJ whole genome shotgun (WGS) entry which is preliminary data.</text>
</comment>
<reference evidence="3 4" key="1">
    <citation type="submission" date="2021-06" db="EMBL/GenBank/DDBJ databases">
        <authorList>
            <person name="Palmer J.M."/>
        </authorList>
    </citation>
    <scope>NUCLEOTIDE SEQUENCE [LARGE SCALE GENOMIC DNA]</scope>
    <source>
        <strain evidence="3 4">CL_MEX2019</strain>
        <tissue evidence="3">Muscle</tissue>
    </source>
</reference>
<accession>A0ABU7EEB2</accession>
<proteinExistence type="predicted"/>
<evidence type="ECO:0000256" key="1">
    <source>
        <dbReference type="SAM" id="Coils"/>
    </source>
</evidence>